<organism evidence="1 2">
    <name type="scientific">Racocetra fulgida</name>
    <dbReference type="NCBI Taxonomy" id="60492"/>
    <lineage>
        <taxon>Eukaryota</taxon>
        <taxon>Fungi</taxon>
        <taxon>Fungi incertae sedis</taxon>
        <taxon>Mucoromycota</taxon>
        <taxon>Glomeromycotina</taxon>
        <taxon>Glomeromycetes</taxon>
        <taxon>Diversisporales</taxon>
        <taxon>Gigasporaceae</taxon>
        <taxon>Racocetra</taxon>
    </lineage>
</organism>
<name>A0A9N9DJ36_9GLOM</name>
<dbReference type="OrthoDB" id="10502804at2759"/>
<gene>
    <name evidence="1" type="ORF">RFULGI_LOCUS8131</name>
</gene>
<sequence>FVSGFNNSALLDLQLYEAGGGTYSNNSCGAHLVKCEADSIYFDNSCSTPLVECEAGSTYSDGGTYSDGALLVDNNSGFYFGFNDNVSFNADYDLDGYFNNANNNTGAPLVDNNDGS</sequence>
<keyword evidence="2" id="KW-1185">Reference proteome</keyword>
<dbReference type="AlphaFoldDB" id="A0A9N9DJ36"/>
<evidence type="ECO:0000313" key="1">
    <source>
        <dbReference type="EMBL" id="CAG8642485.1"/>
    </source>
</evidence>
<proteinExistence type="predicted"/>
<feature type="non-terminal residue" evidence="1">
    <location>
        <position position="116"/>
    </location>
</feature>
<dbReference type="Proteomes" id="UP000789396">
    <property type="component" value="Unassembled WGS sequence"/>
</dbReference>
<dbReference type="EMBL" id="CAJVPZ010012730">
    <property type="protein sequence ID" value="CAG8642485.1"/>
    <property type="molecule type" value="Genomic_DNA"/>
</dbReference>
<evidence type="ECO:0000313" key="2">
    <source>
        <dbReference type="Proteomes" id="UP000789396"/>
    </source>
</evidence>
<reference evidence="1" key="1">
    <citation type="submission" date="2021-06" db="EMBL/GenBank/DDBJ databases">
        <authorList>
            <person name="Kallberg Y."/>
            <person name="Tangrot J."/>
            <person name="Rosling A."/>
        </authorList>
    </citation>
    <scope>NUCLEOTIDE SEQUENCE</scope>
    <source>
        <strain evidence="1">IN212</strain>
    </source>
</reference>
<accession>A0A9N9DJ36</accession>
<comment type="caution">
    <text evidence="1">The sequence shown here is derived from an EMBL/GenBank/DDBJ whole genome shotgun (WGS) entry which is preliminary data.</text>
</comment>
<protein>
    <submittedName>
        <fullName evidence="1">18217_t:CDS:1</fullName>
    </submittedName>
</protein>